<evidence type="ECO:0000313" key="2">
    <source>
        <dbReference type="EMBL" id="RIV42950.1"/>
    </source>
</evidence>
<evidence type="ECO:0000313" key="5">
    <source>
        <dbReference type="Proteomes" id="UP000321621"/>
    </source>
</evidence>
<comment type="caution">
    <text evidence="2">The sequence shown here is derived from an EMBL/GenBank/DDBJ whole genome shotgun (WGS) entry which is preliminary data.</text>
</comment>
<evidence type="ECO:0000313" key="4">
    <source>
        <dbReference type="Proteomes" id="UP000266691"/>
    </source>
</evidence>
<feature type="domain" description="Metallo-beta-lactamase" evidence="1">
    <location>
        <begin position="10"/>
        <end position="73"/>
    </location>
</feature>
<reference evidence="3 5" key="2">
    <citation type="submission" date="2019-07" db="EMBL/GenBank/DDBJ databases">
        <title>Draft genome of two Muricauda strains isolated from deep sea.</title>
        <authorList>
            <person name="Sun C."/>
        </authorList>
    </citation>
    <scope>NUCLEOTIDE SEQUENCE [LARGE SCALE GENOMIC DNA]</scope>
    <source>
        <strain evidence="3 5">72</strain>
    </source>
</reference>
<dbReference type="EMBL" id="VNWK01000033">
    <property type="protein sequence ID" value="TXJ92148.1"/>
    <property type="molecule type" value="Genomic_DNA"/>
</dbReference>
<sequence length="320" mass="36202">MLEITFKDVGQGDSIVLEWGPGDSIKHIGIIDCNRNNDNPVLKFIQDKKPESIEFLILSHPHYDHFSGMLELIDYCYSQNVKINYFLQTCTHFTSDFIRAALKTTVSEKAYLDLMRYVNDRYAANGTKVGLIQADLNFNIELFGKGVISFLSPTYGDVLKYIKKEKYNVHEEDVHNNPLANILSTICRIDTEEGYVLLTADTSKKQLERLKLGGELILCQSPHHGSGYNHSSSFWSRVVRKKKTPVVFSVGTNKYGHPAQKAVESFLKNEYDLHSTNEVGWLSKATKPSSKPNPLDVISKKVKAKLKSKTSGDQKFSFNI</sequence>
<reference evidence="2 4" key="1">
    <citation type="submission" date="2018-08" db="EMBL/GenBank/DDBJ databases">
        <title>Proposal of Muricauda 72 sp.nov. and Muricauda NH166 sp.nov., isolated from seawater.</title>
        <authorList>
            <person name="Cheng H."/>
            <person name="Wu Y.-H."/>
            <person name="Guo L.-L."/>
            <person name="Xu X.-W."/>
        </authorList>
    </citation>
    <scope>NUCLEOTIDE SEQUENCE [LARGE SCALE GENOMIC DNA]</scope>
    <source>
        <strain evidence="2 4">72</strain>
    </source>
</reference>
<dbReference type="Proteomes" id="UP000266691">
    <property type="component" value="Unassembled WGS sequence"/>
</dbReference>
<organism evidence="2 4">
    <name type="scientific">Flagellimonas pelagia</name>
    <dbReference type="NCBI Taxonomy" id="2306998"/>
    <lineage>
        <taxon>Bacteria</taxon>
        <taxon>Pseudomonadati</taxon>
        <taxon>Bacteroidota</taxon>
        <taxon>Flavobacteriia</taxon>
        <taxon>Flavobacteriales</taxon>
        <taxon>Flavobacteriaceae</taxon>
        <taxon>Flagellimonas</taxon>
    </lineage>
</organism>
<dbReference type="Pfam" id="PF00753">
    <property type="entry name" value="Lactamase_B"/>
    <property type="match status" value="1"/>
</dbReference>
<dbReference type="InterPro" id="IPR001279">
    <property type="entry name" value="Metallo-B-lactamas"/>
</dbReference>
<dbReference type="SUPFAM" id="SSF56281">
    <property type="entry name" value="Metallo-hydrolase/oxidoreductase"/>
    <property type="match status" value="1"/>
</dbReference>
<proteinExistence type="predicted"/>
<dbReference type="Proteomes" id="UP000321621">
    <property type="component" value="Unassembled WGS sequence"/>
</dbReference>
<dbReference type="OrthoDB" id="418728at2"/>
<keyword evidence="5" id="KW-1185">Reference proteome</keyword>
<dbReference type="PANTHER" id="PTHR30619">
    <property type="entry name" value="DNA INTERNALIZATION/COMPETENCE PROTEIN COMEC/REC2"/>
    <property type="match status" value="1"/>
</dbReference>
<protein>
    <recommendedName>
        <fullName evidence="1">Metallo-beta-lactamase domain-containing protein</fullName>
    </recommendedName>
</protein>
<dbReference type="EMBL" id="QXFI01000033">
    <property type="protein sequence ID" value="RIV42950.1"/>
    <property type="molecule type" value="Genomic_DNA"/>
</dbReference>
<dbReference type="InterPro" id="IPR052159">
    <property type="entry name" value="Competence_DNA_uptake"/>
</dbReference>
<dbReference type="InterPro" id="IPR036866">
    <property type="entry name" value="RibonucZ/Hydroxyglut_hydro"/>
</dbReference>
<evidence type="ECO:0000313" key="3">
    <source>
        <dbReference type="EMBL" id="TXJ92148.1"/>
    </source>
</evidence>
<gene>
    <name evidence="2" type="ORF">D2V05_15170</name>
    <name evidence="3" type="ORF">FQ017_15035</name>
</gene>
<dbReference type="AlphaFoldDB" id="A0A3A1NE37"/>
<accession>A0A3A1NE37</accession>
<name>A0A3A1NE37_9FLAO</name>
<dbReference type="RefSeq" id="WP_119648435.1">
    <property type="nucleotide sequence ID" value="NZ_QXFI01000033.1"/>
</dbReference>
<dbReference type="Gene3D" id="3.60.15.10">
    <property type="entry name" value="Ribonuclease Z/Hydroxyacylglutathione hydrolase-like"/>
    <property type="match status" value="1"/>
</dbReference>
<evidence type="ECO:0000259" key="1">
    <source>
        <dbReference type="Pfam" id="PF00753"/>
    </source>
</evidence>
<dbReference type="PANTHER" id="PTHR30619:SF1">
    <property type="entry name" value="RECOMBINATION PROTEIN 2"/>
    <property type="match status" value="1"/>
</dbReference>